<name>K4KJ80_SIMAS</name>
<gene>
    <name evidence="3" type="ordered locus">M5M_09990</name>
</gene>
<dbReference type="InterPro" id="IPR044005">
    <property type="entry name" value="DZR_2"/>
</dbReference>
<dbReference type="InterPro" id="IPR051910">
    <property type="entry name" value="ComF/GntX_DNA_util-trans"/>
</dbReference>
<dbReference type="Gene3D" id="3.40.50.2020">
    <property type="match status" value="1"/>
</dbReference>
<dbReference type="HOGENOM" id="CLU_054549_0_0_6"/>
<reference evidence="3 4" key="1">
    <citation type="journal article" date="2013" name="Genome Announc.">
        <title>Complete genome sequence of Simiduia agarivorans SA1(T), a marine bacterium able to degrade a variety of polysaccharides.</title>
        <authorList>
            <person name="Lin S.Y."/>
            <person name="Shieh W.Y."/>
            <person name="Chen J.S."/>
            <person name="Tang S.L."/>
        </authorList>
    </citation>
    <scope>NUCLEOTIDE SEQUENCE [LARGE SCALE GENOMIC DNA]</scope>
    <source>
        <strain evidence="4">DSM 21679 / JCM 13881 / BCRC 17597 / SA1</strain>
    </source>
</reference>
<dbReference type="AlphaFoldDB" id="K4KJ80"/>
<organism evidence="3 4">
    <name type="scientific">Simiduia agarivorans (strain DSM 21679 / JCM 13881 / BCRC 17597 / SA1)</name>
    <dbReference type="NCBI Taxonomy" id="1117647"/>
    <lineage>
        <taxon>Bacteria</taxon>
        <taxon>Pseudomonadati</taxon>
        <taxon>Pseudomonadota</taxon>
        <taxon>Gammaproteobacteria</taxon>
        <taxon>Cellvibrionales</taxon>
        <taxon>Cellvibrionaceae</taxon>
        <taxon>Simiduia</taxon>
    </lineage>
</organism>
<feature type="domain" description="Double zinc ribbon" evidence="2">
    <location>
        <begin position="8"/>
        <end position="53"/>
    </location>
</feature>
<dbReference type="PANTHER" id="PTHR47505">
    <property type="entry name" value="DNA UTILIZATION PROTEIN YHGH"/>
    <property type="match status" value="1"/>
</dbReference>
<dbReference type="CDD" id="cd06223">
    <property type="entry name" value="PRTases_typeI"/>
    <property type="match status" value="1"/>
</dbReference>
<dbReference type="GO" id="GO:0016757">
    <property type="term" value="F:glycosyltransferase activity"/>
    <property type="evidence" value="ECO:0007669"/>
    <property type="project" value="UniProtKB-KW"/>
</dbReference>
<dbReference type="Proteomes" id="UP000000466">
    <property type="component" value="Chromosome"/>
</dbReference>
<dbReference type="PANTHER" id="PTHR47505:SF1">
    <property type="entry name" value="DNA UTILIZATION PROTEIN YHGH"/>
    <property type="match status" value="1"/>
</dbReference>
<accession>K4KJ80</accession>
<dbReference type="InterPro" id="IPR029057">
    <property type="entry name" value="PRTase-like"/>
</dbReference>
<dbReference type="STRING" id="1117647.M5M_09990"/>
<evidence type="ECO:0000259" key="2">
    <source>
        <dbReference type="Pfam" id="PF18912"/>
    </source>
</evidence>
<dbReference type="RefSeq" id="WP_015047343.1">
    <property type="nucleotide sequence ID" value="NC_018868.3"/>
</dbReference>
<evidence type="ECO:0000313" key="3">
    <source>
        <dbReference type="EMBL" id="AFU99179.1"/>
    </source>
</evidence>
<dbReference type="EMBL" id="CP003746">
    <property type="protein sequence ID" value="AFU99179.1"/>
    <property type="molecule type" value="Genomic_DNA"/>
</dbReference>
<dbReference type="SUPFAM" id="SSF53271">
    <property type="entry name" value="PRTase-like"/>
    <property type="match status" value="1"/>
</dbReference>
<comment type="similarity">
    <text evidence="1">Belongs to the ComF/GntX family.</text>
</comment>
<evidence type="ECO:0000313" key="4">
    <source>
        <dbReference type="Proteomes" id="UP000000466"/>
    </source>
</evidence>
<dbReference type="Pfam" id="PF18912">
    <property type="entry name" value="DZR_2"/>
    <property type="match status" value="1"/>
</dbReference>
<sequence length="223" mass="24544">MKPASLSRCLLCDDASPSGLLCAPCTADLPTNPHACWQCALPLPQTGLCPDCQQHPPAFSRALAAFEYRAPLTALIARWKHQADQRPLHLMARALLDQLAIHYQQDDWPQALIPVPIHSRRLIGRGFHQTHQLARYIGKALGIPIDMTLLSKRVSGHAQQGLDRKERLRNLRGTFACDGNPTGLHLSLVDDVLTTGATANTLAELLRQRGAARVDVWVLARTP</sequence>
<dbReference type="OrthoDB" id="9793412at2"/>
<dbReference type="KEGG" id="saga:M5M_09990"/>
<evidence type="ECO:0000256" key="1">
    <source>
        <dbReference type="ARBA" id="ARBA00008007"/>
    </source>
</evidence>
<protein>
    <submittedName>
        <fullName evidence="3">Amidophosphoribosyltransferase-like protein</fullName>
    </submittedName>
</protein>
<proteinExistence type="inferred from homology"/>
<dbReference type="eggNOG" id="COG1040">
    <property type="taxonomic scope" value="Bacteria"/>
</dbReference>
<dbReference type="InterPro" id="IPR000836">
    <property type="entry name" value="PRTase_dom"/>
</dbReference>
<keyword evidence="4" id="KW-1185">Reference proteome</keyword>